<keyword evidence="2" id="KW-1185">Reference proteome</keyword>
<organism evidence="1 2">
    <name type="scientific">Ignelater luminosus</name>
    <name type="common">Cucubano</name>
    <name type="synonym">Pyrophorus luminosus</name>
    <dbReference type="NCBI Taxonomy" id="2038154"/>
    <lineage>
        <taxon>Eukaryota</taxon>
        <taxon>Metazoa</taxon>
        <taxon>Ecdysozoa</taxon>
        <taxon>Arthropoda</taxon>
        <taxon>Hexapoda</taxon>
        <taxon>Insecta</taxon>
        <taxon>Pterygota</taxon>
        <taxon>Neoptera</taxon>
        <taxon>Endopterygota</taxon>
        <taxon>Coleoptera</taxon>
        <taxon>Polyphaga</taxon>
        <taxon>Elateriformia</taxon>
        <taxon>Elateroidea</taxon>
        <taxon>Elateridae</taxon>
        <taxon>Agrypninae</taxon>
        <taxon>Pyrophorini</taxon>
        <taxon>Ignelater</taxon>
    </lineage>
</organism>
<sequence length="68" mass="7982">MDESSSSHQTDELEWTGPFLSEILQSENERSTHFNVLTNDKCLELILQVEKAGKAEKLKRRHYFNKED</sequence>
<evidence type="ECO:0000313" key="2">
    <source>
        <dbReference type="Proteomes" id="UP000801492"/>
    </source>
</evidence>
<dbReference type="EMBL" id="VTPC01002676">
    <property type="protein sequence ID" value="KAF2899702.1"/>
    <property type="molecule type" value="Genomic_DNA"/>
</dbReference>
<dbReference type="Proteomes" id="UP000801492">
    <property type="component" value="Unassembled WGS sequence"/>
</dbReference>
<protein>
    <submittedName>
        <fullName evidence="1">Uncharacterized protein</fullName>
    </submittedName>
</protein>
<reference evidence="1" key="1">
    <citation type="submission" date="2019-08" db="EMBL/GenBank/DDBJ databases">
        <title>The genome of the North American firefly Photinus pyralis.</title>
        <authorList>
            <consortium name="Photinus pyralis genome working group"/>
            <person name="Fallon T.R."/>
            <person name="Sander Lower S.E."/>
            <person name="Weng J.-K."/>
        </authorList>
    </citation>
    <scope>NUCLEOTIDE SEQUENCE</scope>
    <source>
        <strain evidence="1">TRF0915ILg1</strain>
        <tissue evidence="1">Whole body</tissue>
    </source>
</reference>
<accession>A0A8K0D9W5</accession>
<dbReference type="AlphaFoldDB" id="A0A8K0D9W5"/>
<proteinExistence type="predicted"/>
<dbReference type="OrthoDB" id="6576283at2759"/>
<evidence type="ECO:0000313" key="1">
    <source>
        <dbReference type="EMBL" id="KAF2899702.1"/>
    </source>
</evidence>
<name>A0A8K0D9W5_IGNLU</name>
<comment type="caution">
    <text evidence="1">The sequence shown here is derived from an EMBL/GenBank/DDBJ whole genome shotgun (WGS) entry which is preliminary data.</text>
</comment>
<gene>
    <name evidence="1" type="ORF">ILUMI_06474</name>
</gene>